<feature type="transmembrane region" description="Helical" evidence="11">
    <location>
        <begin position="12"/>
        <end position="35"/>
    </location>
</feature>
<evidence type="ECO:0000256" key="6">
    <source>
        <dbReference type="ARBA" id="ARBA00023139"/>
    </source>
</evidence>
<sequence length="467" mass="53532">MSPRSNASVKASIWTARFIPAFLVAIVVYSSWAVVDPLSINYLINPPRDDIPRRISAGIAIPIVYFVLLIPVAATWLRLLLVVLRDPGYIPRGPEEERRLSEPAPGIEQFWTRDVFVCDPNGMPIYCEYCKNWKPDRTHHSQDVARCTRKMDHFCPWVGGVVGERGFKFFVQFLFYTMILTCYLTVVFGYFISKYSHSVHFFVVLALAGFFLLFTTGMVINSLHMVFQNTTTIEGVSRRLYLAVILPPELQKDPLAPPPPAKLSPGDDNDSERPLTSELDDPSHVNYFTRQPRPPKRPQPPSSHSPARSKIWKATITYPLHLPIDRPPLPAPERRTFAILHTPPGLNPWNLGSGYRNFTAVFGYKVHEWLIPLKMSPCCDHSSRVSEFPLGPEFELLLVDAGLIRPESSDGKDRRSSSAPSRRRRRRLEPGWQNGERPDGWVSEKEARRIRNEWRRRTKMEKQVDVY</sequence>
<dbReference type="EC" id="2.3.1.225" evidence="11"/>
<dbReference type="GO" id="GO:0006612">
    <property type="term" value="P:protein targeting to membrane"/>
    <property type="evidence" value="ECO:0007669"/>
    <property type="project" value="TreeGrafter"/>
</dbReference>
<feature type="transmembrane region" description="Helical" evidence="11">
    <location>
        <begin position="55"/>
        <end position="77"/>
    </location>
</feature>
<reference evidence="14" key="1">
    <citation type="journal article" date="2020" name="Stud. Mycol.">
        <title>101 Dothideomycetes genomes: a test case for predicting lifestyles and emergence of pathogens.</title>
        <authorList>
            <person name="Haridas S."/>
            <person name="Albert R."/>
            <person name="Binder M."/>
            <person name="Bloem J."/>
            <person name="Labutti K."/>
            <person name="Salamov A."/>
            <person name="Andreopoulos B."/>
            <person name="Baker S."/>
            <person name="Barry K."/>
            <person name="Bills G."/>
            <person name="Bluhm B."/>
            <person name="Cannon C."/>
            <person name="Castanera R."/>
            <person name="Culley D."/>
            <person name="Daum C."/>
            <person name="Ezra D."/>
            <person name="Gonzalez J."/>
            <person name="Henrissat B."/>
            <person name="Kuo A."/>
            <person name="Liang C."/>
            <person name="Lipzen A."/>
            <person name="Lutzoni F."/>
            <person name="Magnuson J."/>
            <person name="Mondo S."/>
            <person name="Nolan M."/>
            <person name="Ohm R."/>
            <person name="Pangilinan J."/>
            <person name="Park H.-J."/>
            <person name="Ramirez L."/>
            <person name="Alfaro M."/>
            <person name="Sun H."/>
            <person name="Tritt A."/>
            <person name="Yoshinaga Y."/>
            <person name="Zwiers L.-H."/>
            <person name="Turgeon B."/>
            <person name="Goodwin S."/>
            <person name="Spatafora J."/>
            <person name="Crous P."/>
            <person name="Grigoriev I."/>
        </authorList>
    </citation>
    <scope>NUCLEOTIDE SEQUENCE</scope>
    <source>
        <strain evidence="14">ATCC 36951</strain>
    </source>
</reference>
<name>A0A6A6CAC1_ZASCE</name>
<comment type="catalytic activity">
    <reaction evidence="10 11">
        <text>L-cysteinyl-[protein] + hexadecanoyl-CoA = S-hexadecanoyl-L-cysteinyl-[protein] + CoA</text>
        <dbReference type="Rhea" id="RHEA:36683"/>
        <dbReference type="Rhea" id="RHEA-COMP:10131"/>
        <dbReference type="Rhea" id="RHEA-COMP:11032"/>
        <dbReference type="ChEBI" id="CHEBI:29950"/>
        <dbReference type="ChEBI" id="CHEBI:57287"/>
        <dbReference type="ChEBI" id="CHEBI:57379"/>
        <dbReference type="ChEBI" id="CHEBI:74151"/>
        <dbReference type="EC" id="2.3.1.225"/>
    </reaction>
</comment>
<dbReference type="GeneID" id="54561497"/>
<dbReference type="GO" id="GO:0005794">
    <property type="term" value="C:Golgi apparatus"/>
    <property type="evidence" value="ECO:0007669"/>
    <property type="project" value="TreeGrafter"/>
</dbReference>
<evidence type="ECO:0000256" key="9">
    <source>
        <dbReference type="ARBA" id="ARBA00038298"/>
    </source>
</evidence>
<evidence type="ECO:0000256" key="7">
    <source>
        <dbReference type="ARBA" id="ARBA00023288"/>
    </source>
</evidence>
<dbReference type="EMBL" id="ML993611">
    <property type="protein sequence ID" value="KAF2162842.1"/>
    <property type="molecule type" value="Genomic_DNA"/>
</dbReference>
<dbReference type="InterPro" id="IPR039859">
    <property type="entry name" value="PFA4/ZDH16/20/ERF2-like"/>
</dbReference>
<dbReference type="AlphaFoldDB" id="A0A6A6CAC1"/>
<dbReference type="PANTHER" id="PTHR22883:SF23">
    <property type="entry name" value="PALMITOYLTRANSFERASE ZDHHC6"/>
    <property type="match status" value="1"/>
</dbReference>
<dbReference type="GO" id="GO:0016020">
    <property type="term" value="C:membrane"/>
    <property type="evidence" value="ECO:0007669"/>
    <property type="project" value="UniProtKB-SubCell"/>
</dbReference>
<keyword evidence="7" id="KW-0449">Lipoprotein</keyword>
<dbReference type="GO" id="GO:0019706">
    <property type="term" value="F:protein-cysteine S-palmitoyltransferase activity"/>
    <property type="evidence" value="ECO:0007669"/>
    <property type="project" value="UniProtKB-EC"/>
</dbReference>
<feature type="domain" description="Palmitoyltransferase DHHC" evidence="13">
    <location>
        <begin position="126"/>
        <end position="236"/>
    </location>
</feature>
<evidence type="ECO:0000256" key="2">
    <source>
        <dbReference type="ARBA" id="ARBA00022679"/>
    </source>
</evidence>
<feature type="transmembrane region" description="Helical" evidence="11">
    <location>
        <begin position="173"/>
        <end position="193"/>
    </location>
</feature>
<keyword evidence="3 11" id="KW-0812">Transmembrane</keyword>
<evidence type="ECO:0000313" key="14">
    <source>
        <dbReference type="EMBL" id="KAF2162842.1"/>
    </source>
</evidence>
<dbReference type="PROSITE" id="PS50216">
    <property type="entry name" value="DHHC"/>
    <property type="match status" value="1"/>
</dbReference>
<keyword evidence="4 11" id="KW-1133">Transmembrane helix</keyword>
<feature type="region of interest" description="Disordered" evidence="12">
    <location>
        <begin position="407"/>
        <end position="442"/>
    </location>
</feature>
<proteinExistence type="inferred from homology"/>
<evidence type="ECO:0000259" key="13">
    <source>
        <dbReference type="Pfam" id="PF01529"/>
    </source>
</evidence>
<comment type="subcellular location">
    <subcellularLocation>
        <location evidence="1">Membrane</location>
        <topology evidence="1">Multi-pass membrane protein</topology>
    </subcellularLocation>
</comment>
<evidence type="ECO:0000256" key="10">
    <source>
        <dbReference type="ARBA" id="ARBA00048048"/>
    </source>
</evidence>
<comment type="domain">
    <text evidence="11">The DHHC domain is required for palmitoyltransferase activity.</text>
</comment>
<dbReference type="InterPro" id="IPR001594">
    <property type="entry name" value="Palmitoyltrfase_DHHC"/>
</dbReference>
<keyword evidence="8 11" id="KW-0012">Acyltransferase</keyword>
<accession>A0A6A6CAC1</accession>
<evidence type="ECO:0000256" key="3">
    <source>
        <dbReference type="ARBA" id="ARBA00022692"/>
    </source>
</evidence>
<protein>
    <recommendedName>
        <fullName evidence="11">Palmitoyltransferase</fullName>
        <ecNumber evidence="11">2.3.1.225</ecNumber>
    </recommendedName>
</protein>
<keyword evidence="2 11" id="KW-0808">Transferase</keyword>
<organism evidence="14 15">
    <name type="scientific">Zasmidium cellare ATCC 36951</name>
    <dbReference type="NCBI Taxonomy" id="1080233"/>
    <lineage>
        <taxon>Eukaryota</taxon>
        <taxon>Fungi</taxon>
        <taxon>Dikarya</taxon>
        <taxon>Ascomycota</taxon>
        <taxon>Pezizomycotina</taxon>
        <taxon>Dothideomycetes</taxon>
        <taxon>Dothideomycetidae</taxon>
        <taxon>Mycosphaerellales</taxon>
        <taxon>Mycosphaerellaceae</taxon>
        <taxon>Zasmidium</taxon>
    </lineage>
</organism>
<comment type="similarity">
    <text evidence="9">Belongs to the DHHC palmitoyltransferase family. PFA5 subfamily.</text>
</comment>
<keyword evidence="5 11" id="KW-0472">Membrane</keyword>
<evidence type="ECO:0000313" key="15">
    <source>
        <dbReference type="Proteomes" id="UP000799537"/>
    </source>
</evidence>
<evidence type="ECO:0000256" key="4">
    <source>
        <dbReference type="ARBA" id="ARBA00022989"/>
    </source>
</evidence>
<keyword evidence="15" id="KW-1185">Reference proteome</keyword>
<evidence type="ECO:0000256" key="5">
    <source>
        <dbReference type="ARBA" id="ARBA00023136"/>
    </source>
</evidence>
<dbReference type="Pfam" id="PF01529">
    <property type="entry name" value="DHHC"/>
    <property type="match status" value="1"/>
</dbReference>
<feature type="compositionally biased region" description="Basic and acidic residues" evidence="12">
    <location>
        <begin position="407"/>
        <end position="416"/>
    </location>
</feature>
<evidence type="ECO:0000256" key="1">
    <source>
        <dbReference type="ARBA" id="ARBA00004141"/>
    </source>
</evidence>
<feature type="region of interest" description="Disordered" evidence="12">
    <location>
        <begin position="252"/>
        <end position="308"/>
    </location>
</feature>
<gene>
    <name evidence="14" type="ORF">M409DRAFT_26698</name>
</gene>
<dbReference type="RefSeq" id="XP_033663731.1">
    <property type="nucleotide sequence ID" value="XM_033808225.1"/>
</dbReference>
<dbReference type="PANTHER" id="PTHR22883">
    <property type="entry name" value="ZINC FINGER DHHC DOMAIN CONTAINING PROTEIN"/>
    <property type="match status" value="1"/>
</dbReference>
<keyword evidence="6" id="KW-0564">Palmitate</keyword>
<evidence type="ECO:0000256" key="12">
    <source>
        <dbReference type="SAM" id="MobiDB-lite"/>
    </source>
</evidence>
<evidence type="ECO:0000256" key="11">
    <source>
        <dbReference type="RuleBase" id="RU079119"/>
    </source>
</evidence>
<dbReference type="GO" id="GO:0005783">
    <property type="term" value="C:endoplasmic reticulum"/>
    <property type="evidence" value="ECO:0007669"/>
    <property type="project" value="TreeGrafter"/>
</dbReference>
<evidence type="ECO:0000256" key="8">
    <source>
        <dbReference type="ARBA" id="ARBA00023315"/>
    </source>
</evidence>
<feature type="transmembrane region" description="Helical" evidence="11">
    <location>
        <begin position="199"/>
        <end position="220"/>
    </location>
</feature>
<dbReference type="OrthoDB" id="331948at2759"/>
<dbReference type="Proteomes" id="UP000799537">
    <property type="component" value="Unassembled WGS sequence"/>
</dbReference>